<feature type="region of interest" description="Disordered" evidence="1">
    <location>
        <begin position="69"/>
        <end position="89"/>
    </location>
</feature>
<sequence>MGLVACELGSSGPIPYPVNVICHEIVDRPVVALTYLVRSKSTSVSCTSSYADLPQRFVRWAHGDMAQRAGDGSLEHFSNNTGSRSPRGH</sequence>
<feature type="compositionally biased region" description="Polar residues" evidence="1">
    <location>
        <begin position="76"/>
        <end position="89"/>
    </location>
</feature>
<dbReference type="EMBL" id="BPQB01000094">
    <property type="protein sequence ID" value="GJE98737.1"/>
    <property type="molecule type" value="Genomic_DNA"/>
</dbReference>
<comment type="caution">
    <text evidence="2">The sequence shown here is derived from an EMBL/GenBank/DDBJ whole genome shotgun (WGS) entry which is preliminary data.</text>
</comment>
<dbReference type="AlphaFoldDB" id="A0A9P3GNM9"/>
<proteinExistence type="predicted"/>
<reference evidence="2 3" key="1">
    <citation type="submission" date="2021-08" db="EMBL/GenBank/DDBJ databases">
        <title>Draft Genome Sequence of Phanerochaete sordida strain YK-624.</title>
        <authorList>
            <person name="Mori T."/>
            <person name="Dohra H."/>
            <person name="Suzuki T."/>
            <person name="Kawagishi H."/>
            <person name="Hirai H."/>
        </authorList>
    </citation>
    <scope>NUCLEOTIDE SEQUENCE [LARGE SCALE GENOMIC DNA]</scope>
    <source>
        <strain evidence="2 3">YK-624</strain>
    </source>
</reference>
<keyword evidence="3" id="KW-1185">Reference proteome</keyword>
<gene>
    <name evidence="2" type="ORF">PsYK624_149720</name>
</gene>
<evidence type="ECO:0000256" key="1">
    <source>
        <dbReference type="SAM" id="MobiDB-lite"/>
    </source>
</evidence>
<evidence type="ECO:0000313" key="3">
    <source>
        <dbReference type="Proteomes" id="UP000703269"/>
    </source>
</evidence>
<accession>A0A9P3GNM9</accession>
<evidence type="ECO:0000313" key="2">
    <source>
        <dbReference type="EMBL" id="GJE98737.1"/>
    </source>
</evidence>
<protein>
    <submittedName>
        <fullName evidence="2">Uncharacterized protein</fullName>
    </submittedName>
</protein>
<name>A0A9P3GNM9_9APHY</name>
<organism evidence="2 3">
    <name type="scientific">Phanerochaete sordida</name>
    <dbReference type="NCBI Taxonomy" id="48140"/>
    <lineage>
        <taxon>Eukaryota</taxon>
        <taxon>Fungi</taxon>
        <taxon>Dikarya</taxon>
        <taxon>Basidiomycota</taxon>
        <taxon>Agaricomycotina</taxon>
        <taxon>Agaricomycetes</taxon>
        <taxon>Polyporales</taxon>
        <taxon>Phanerochaetaceae</taxon>
        <taxon>Phanerochaete</taxon>
    </lineage>
</organism>
<dbReference type="Proteomes" id="UP000703269">
    <property type="component" value="Unassembled WGS sequence"/>
</dbReference>